<protein>
    <submittedName>
        <fullName evidence="1">Uncharacterized protein</fullName>
    </submittedName>
</protein>
<dbReference type="AlphaFoldDB" id="A0A2V0NX88"/>
<gene>
    <name evidence="1" type="ORF">Rsub_05329</name>
</gene>
<proteinExistence type="predicted"/>
<dbReference type="InParanoid" id="A0A2V0NX88"/>
<dbReference type="Proteomes" id="UP000247498">
    <property type="component" value="Unassembled WGS sequence"/>
</dbReference>
<evidence type="ECO:0000313" key="1">
    <source>
        <dbReference type="EMBL" id="GBF92246.1"/>
    </source>
</evidence>
<reference evidence="1 2" key="1">
    <citation type="journal article" date="2018" name="Sci. Rep.">
        <title>Raphidocelis subcapitata (=Pseudokirchneriella subcapitata) provides an insight into genome evolution and environmental adaptations in the Sphaeropleales.</title>
        <authorList>
            <person name="Suzuki S."/>
            <person name="Yamaguchi H."/>
            <person name="Nakajima N."/>
            <person name="Kawachi M."/>
        </authorList>
    </citation>
    <scope>NUCLEOTIDE SEQUENCE [LARGE SCALE GENOMIC DNA]</scope>
    <source>
        <strain evidence="1 2">NIES-35</strain>
    </source>
</reference>
<name>A0A2V0NX88_9CHLO</name>
<keyword evidence="2" id="KW-1185">Reference proteome</keyword>
<evidence type="ECO:0000313" key="2">
    <source>
        <dbReference type="Proteomes" id="UP000247498"/>
    </source>
</evidence>
<dbReference type="EMBL" id="BDRX01000030">
    <property type="protein sequence ID" value="GBF92246.1"/>
    <property type="molecule type" value="Genomic_DNA"/>
</dbReference>
<organism evidence="1 2">
    <name type="scientific">Raphidocelis subcapitata</name>
    <dbReference type="NCBI Taxonomy" id="307507"/>
    <lineage>
        <taxon>Eukaryota</taxon>
        <taxon>Viridiplantae</taxon>
        <taxon>Chlorophyta</taxon>
        <taxon>core chlorophytes</taxon>
        <taxon>Chlorophyceae</taxon>
        <taxon>CS clade</taxon>
        <taxon>Sphaeropleales</taxon>
        <taxon>Selenastraceae</taxon>
        <taxon>Raphidocelis</taxon>
    </lineage>
</organism>
<sequence length="340" mass="36119">MRRATLLAQLARGAARGLGGGAPAEGQQQLGGATAAAARGMAGHGAPPAVVPNPLQQIVPPIIKGIKAGVDGIKNGIPAAAAAIVGSGAARSAVAYFADNVLLSGTFADARDLDLPKWAAWLAANGYENKEGWAKIVAAVRERLPSLTAADVSALAPALHSQGLYSKDVFEGFAAVIKSKFAEFETPALLPDIARTFAAYAKFGRDRADLFIPLARAVHEDRLRALEDPELRATVVGLLAAFSKLHFWPDCTEALFVIADQRPAAFQGADNAVIQEAIARMRAATGGSLPWYEGGFKDWEHFHGRPFGDYNLWVVRDELYGQTYRPSDISPAAKPKKLEE</sequence>
<accession>A0A2V0NX88</accession>
<comment type="caution">
    <text evidence="1">The sequence shown here is derived from an EMBL/GenBank/DDBJ whole genome shotgun (WGS) entry which is preliminary data.</text>
</comment>
<dbReference type="OrthoDB" id="537889at2759"/>
<dbReference type="STRING" id="307507.A0A2V0NX88"/>